<dbReference type="Gene3D" id="3.90.70.10">
    <property type="entry name" value="Cysteine proteinases"/>
    <property type="match status" value="1"/>
</dbReference>
<dbReference type="SUPFAM" id="SSF55729">
    <property type="entry name" value="Acyl-CoA N-acyltransferases (Nat)"/>
    <property type="match status" value="1"/>
</dbReference>
<keyword evidence="5" id="KW-0687">Ribonucleoprotein</keyword>
<protein>
    <submittedName>
        <fullName evidence="5">Ribosomal protein S18 acetylase RimI</fullName>
    </submittedName>
</protein>
<feature type="domain" description="N-acetyltransferase" evidence="4">
    <location>
        <begin position="27"/>
        <end position="173"/>
    </location>
</feature>
<dbReference type="GO" id="GO:0005840">
    <property type="term" value="C:ribosome"/>
    <property type="evidence" value="ECO:0007669"/>
    <property type="project" value="UniProtKB-KW"/>
</dbReference>
<evidence type="ECO:0000313" key="6">
    <source>
        <dbReference type="Proteomes" id="UP000186406"/>
    </source>
</evidence>
<dbReference type="RefSeq" id="WP_084563745.1">
    <property type="nucleotide sequence ID" value="NZ_FRXO01000001.1"/>
</dbReference>
<dbReference type="Pfam" id="PF00583">
    <property type="entry name" value="Acetyltransf_1"/>
    <property type="match status" value="1"/>
</dbReference>
<dbReference type="PANTHER" id="PTHR43877:SF2">
    <property type="entry name" value="AMINOALKYLPHOSPHONATE N-ACETYLTRANSFERASE-RELATED"/>
    <property type="match status" value="1"/>
</dbReference>
<dbReference type="EMBL" id="FRXO01000001">
    <property type="protein sequence ID" value="SHO60137.1"/>
    <property type="molecule type" value="Genomic_DNA"/>
</dbReference>
<dbReference type="InterPro" id="IPR000182">
    <property type="entry name" value="GNAT_dom"/>
</dbReference>
<organism evidence="5 6">
    <name type="scientific">Pseudoxanthobacter soli DSM 19599</name>
    <dbReference type="NCBI Taxonomy" id="1123029"/>
    <lineage>
        <taxon>Bacteria</taxon>
        <taxon>Pseudomonadati</taxon>
        <taxon>Pseudomonadota</taxon>
        <taxon>Alphaproteobacteria</taxon>
        <taxon>Hyphomicrobiales</taxon>
        <taxon>Segnochrobactraceae</taxon>
        <taxon>Pseudoxanthobacter</taxon>
    </lineage>
</organism>
<feature type="region of interest" description="Disordered" evidence="3">
    <location>
        <begin position="1"/>
        <end position="27"/>
    </location>
</feature>
<dbReference type="STRING" id="1123029.SAMN02745172_00191"/>
<dbReference type="InterPro" id="IPR021770">
    <property type="entry name" value="DUF3335"/>
</dbReference>
<gene>
    <name evidence="5" type="ORF">SAMN02745172_00191</name>
</gene>
<keyword evidence="6" id="KW-1185">Reference proteome</keyword>
<dbReference type="OrthoDB" id="9803233at2"/>
<evidence type="ECO:0000256" key="1">
    <source>
        <dbReference type="ARBA" id="ARBA00022679"/>
    </source>
</evidence>
<dbReference type="Proteomes" id="UP000186406">
    <property type="component" value="Unassembled WGS sequence"/>
</dbReference>
<evidence type="ECO:0000256" key="2">
    <source>
        <dbReference type="ARBA" id="ARBA00023315"/>
    </source>
</evidence>
<evidence type="ECO:0000256" key="3">
    <source>
        <dbReference type="SAM" id="MobiDB-lite"/>
    </source>
</evidence>
<dbReference type="CDD" id="cd04301">
    <property type="entry name" value="NAT_SF"/>
    <property type="match status" value="1"/>
</dbReference>
<keyword evidence="5" id="KW-0689">Ribosomal protein</keyword>
<evidence type="ECO:0000313" key="5">
    <source>
        <dbReference type="EMBL" id="SHO60137.1"/>
    </source>
</evidence>
<reference evidence="5 6" key="1">
    <citation type="submission" date="2016-12" db="EMBL/GenBank/DDBJ databases">
        <authorList>
            <person name="Song W.-J."/>
            <person name="Kurnit D.M."/>
        </authorList>
    </citation>
    <scope>NUCLEOTIDE SEQUENCE [LARGE SCALE GENOMIC DNA]</scope>
    <source>
        <strain evidence="5 6">DSM 19599</strain>
    </source>
</reference>
<keyword evidence="1" id="KW-0808">Transferase</keyword>
<dbReference type="AlphaFoldDB" id="A0A1M7Z5B3"/>
<dbReference type="Gene3D" id="3.40.630.30">
    <property type="match status" value="1"/>
</dbReference>
<dbReference type="Pfam" id="PF11814">
    <property type="entry name" value="DUF3335"/>
    <property type="match status" value="1"/>
</dbReference>
<sequence length="393" mass="43607">MKTLTNSSSPQDGAADDQSAADVVSPPVLRRARREDVPALAAFEERVFATDRISARSFRDFVEKPSASLFVAEADGALAGYALVLFRAGTSVARLYSIAVAPAFSRRGIARMMLARVEEEARDHGALFLRLEVRADNMGAITLYRAAGYREFGRFLDYYEDHQAALRLEKALIGRHPPVARSVPYFPQTTEFTCGPAAMAMAMAALDPAVAPTRALELTLWREATTIFMTSGHGGCEPVGMAVALKKRGFDTSVWLNQRPPLFLDGVRTPSKRAVMMVVQDTFREEAQALGLAIHERPLGRDDLVAALDRGLCAIVLISAWRMYHERYPHWLLVYGHDERSVFAHDPWIEPDEHETVVAKAHIAIPWPEFEAMSAYGRTRLRAAVLVGRERIA</sequence>
<accession>A0A1M7Z5B3</accession>
<proteinExistence type="predicted"/>
<dbReference type="PROSITE" id="PS51186">
    <property type="entry name" value="GNAT"/>
    <property type="match status" value="1"/>
</dbReference>
<keyword evidence="2" id="KW-0012">Acyltransferase</keyword>
<dbReference type="PANTHER" id="PTHR43877">
    <property type="entry name" value="AMINOALKYLPHOSPHONATE N-ACETYLTRANSFERASE-RELATED-RELATED"/>
    <property type="match status" value="1"/>
</dbReference>
<dbReference type="InterPro" id="IPR016181">
    <property type="entry name" value="Acyl_CoA_acyltransferase"/>
</dbReference>
<dbReference type="InterPro" id="IPR050832">
    <property type="entry name" value="Bact_Acetyltransf"/>
</dbReference>
<name>A0A1M7Z5B3_9HYPH</name>
<dbReference type="GO" id="GO:0016747">
    <property type="term" value="F:acyltransferase activity, transferring groups other than amino-acyl groups"/>
    <property type="evidence" value="ECO:0007669"/>
    <property type="project" value="InterPro"/>
</dbReference>
<feature type="compositionally biased region" description="Low complexity" evidence="3">
    <location>
        <begin position="7"/>
        <end position="26"/>
    </location>
</feature>
<evidence type="ECO:0000259" key="4">
    <source>
        <dbReference type="PROSITE" id="PS51186"/>
    </source>
</evidence>